<dbReference type="AlphaFoldDB" id="A0A1F6LQZ2"/>
<comment type="caution">
    <text evidence="2">The sequence shown here is derived from an EMBL/GenBank/DDBJ whole genome shotgun (WGS) entry which is preliminary data.</text>
</comment>
<evidence type="ECO:0000313" key="2">
    <source>
        <dbReference type="EMBL" id="OGH61735.1"/>
    </source>
</evidence>
<sequence>MENTLPILTKSYALYKSIVENNNYAEKRWRYSLCATLEKTIVEMIGQLVMAKAAPKQLKAGYLIRASAHQELCSMQLRMCMELEAVNQTKLYQSHAALTEVGRMLGGWLRSCQQ</sequence>
<dbReference type="Gene3D" id="1.20.1440.60">
    <property type="entry name" value="23S rRNA-intervening sequence"/>
    <property type="match status" value="1"/>
</dbReference>
<name>A0A1F6LQZ2_9BACT</name>
<gene>
    <name evidence="2" type="ORF">A2848_03415</name>
</gene>
<dbReference type="InterPro" id="IPR036583">
    <property type="entry name" value="23S_rRNA_IVS_sf"/>
</dbReference>
<dbReference type="EMBL" id="MFPV01000036">
    <property type="protein sequence ID" value="OGH61735.1"/>
    <property type="molecule type" value="Genomic_DNA"/>
</dbReference>
<feature type="domain" description="bAvd-like" evidence="1">
    <location>
        <begin position="27"/>
        <end position="112"/>
    </location>
</feature>
<dbReference type="Pfam" id="PF22296">
    <property type="entry name" value="bAvd"/>
    <property type="match status" value="1"/>
</dbReference>
<protein>
    <recommendedName>
        <fullName evidence="1">bAvd-like domain-containing protein</fullName>
    </recommendedName>
</protein>
<dbReference type="CDD" id="cd16376">
    <property type="entry name" value="Avd_like"/>
    <property type="match status" value="1"/>
</dbReference>
<organism evidence="2 3">
    <name type="scientific">Candidatus Magasanikbacteria bacterium RIFCSPHIGHO2_01_FULL_50_8</name>
    <dbReference type="NCBI Taxonomy" id="1798674"/>
    <lineage>
        <taxon>Bacteria</taxon>
        <taxon>Candidatus Magasanikiibacteriota</taxon>
    </lineage>
</organism>
<evidence type="ECO:0000259" key="1">
    <source>
        <dbReference type="Pfam" id="PF22296"/>
    </source>
</evidence>
<reference evidence="2 3" key="1">
    <citation type="journal article" date="2016" name="Nat. Commun.">
        <title>Thousands of microbial genomes shed light on interconnected biogeochemical processes in an aquifer system.</title>
        <authorList>
            <person name="Anantharaman K."/>
            <person name="Brown C.T."/>
            <person name="Hug L.A."/>
            <person name="Sharon I."/>
            <person name="Castelle C.J."/>
            <person name="Probst A.J."/>
            <person name="Thomas B.C."/>
            <person name="Singh A."/>
            <person name="Wilkins M.J."/>
            <person name="Karaoz U."/>
            <person name="Brodie E.L."/>
            <person name="Williams K.H."/>
            <person name="Hubbard S.S."/>
            <person name="Banfield J.F."/>
        </authorList>
    </citation>
    <scope>NUCLEOTIDE SEQUENCE [LARGE SCALE GENOMIC DNA]</scope>
</reference>
<dbReference type="Proteomes" id="UP000176329">
    <property type="component" value="Unassembled WGS sequence"/>
</dbReference>
<evidence type="ECO:0000313" key="3">
    <source>
        <dbReference type="Proteomes" id="UP000176329"/>
    </source>
</evidence>
<proteinExistence type="predicted"/>
<accession>A0A1F6LQZ2</accession>
<dbReference type="InterPro" id="IPR055360">
    <property type="entry name" value="bAvd"/>
</dbReference>